<sequence>MNIIILTGKFGMGHYMAASAIAEHWKLIQPNADIEVIDWFQYVFPRLSRPGYRLFSWIVRHAQKYYNDRYCRLENQNTDFKPQVPSLMFWRFRHLLREKQPDLIVATLPLCSQTVCYYREKTGNPVPLITCVTDITAHSEWIHQETDAYMVGSELVRQGLIKKGVPFGRITVTGIPVRPRFDDPGMPSSDYQLKAGSPLAETAKKKLLIMGGGLGMLPTTPGFYQYLESQSNRLETTIITGRNKRLRRQLSAAYPSLRVLGYVNDIPAYMKEADAIVTKPGGITTFEAIHSETPIFAWNPALRQEIYNGDFLEVMRIGTVIRENTVEGIRNVCSFLSDDRKMQILRKNMRVLKAYYAQNSILDVAKKALDHASLQALYQLRKDNYLYEAVGYNL</sequence>
<keyword evidence="2" id="KW-0328">Glycosyltransferase</keyword>
<dbReference type="PANTHER" id="PTHR43025">
    <property type="entry name" value="MONOGALACTOSYLDIACYLGLYCEROL SYNTHASE"/>
    <property type="match status" value="1"/>
</dbReference>
<comment type="similarity">
    <text evidence="1">Belongs to the glycosyltransferase 28 family.</text>
</comment>
<evidence type="ECO:0000256" key="1">
    <source>
        <dbReference type="ARBA" id="ARBA00006962"/>
    </source>
</evidence>
<evidence type="ECO:0000259" key="4">
    <source>
        <dbReference type="Pfam" id="PF06925"/>
    </source>
</evidence>
<protein>
    <submittedName>
        <fullName evidence="5">UDP-diphospho-muramoylpentapeptide beta-N-acetylglucosaminyltransferase</fullName>
    </submittedName>
</protein>
<evidence type="ECO:0000313" key="6">
    <source>
        <dbReference type="Proteomes" id="UP000712157"/>
    </source>
</evidence>
<dbReference type="RefSeq" id="WP_238721011.1">
    <property type="nucleotide sequence ID" value="NZ_JAHQCW010000006.1"/>
</dbReference>
<name>A0A949NDJ9_9FIRM</name>
<proteinExistence type="inferred from homology"/>
<accession>A0A949NDJ9</accession>
<feature type="domain" description="Diacylglycerol glucosyltransferase N-terminal" evidence="4">
    <location>
        <begin position="14"/>
        <end position="177"/>
    </location>
</feature>
<dbReference type="GO" id="GO:0009247">
    <property type="term" value="P:glycolipid biosynthetic process"/>
    <property type="evidence" value="ECO:0007669"/>
    <property type="project" value="InterPro"/>
</dbReference>
<evidence type="ECO:0000256" key="2">
    <source>
        <dbReference type="ARBA" id="ARBA00022676"/>
    </source>
</evidence>
<dbReference type="AlphaFoldDB" id="A0A949NDJ9"/>
<comment type="caution">
    <text evidence="5">The sequence shown here is derived from an EMBL/GenBank/DDBJ whole genome shotgun (WGS) entry which is preliminary data.</text>
</comment>
<keyword evidence="6" id="KW-1185">Reference proteome</keyword>
<gene>
    <name evidence="5" type="ORF">KTH89_05835</name>
</gene>
<dbReference type="GO" id="GO:0016020">
    <property type="term" value="C:membrane"/>
    <property type="evidence" value="ECO:0007669"/>
    <property type="project" value="GOC"/>
</dbReference>
<keyword evidence="3" id="KW-0808">Transferase</keyword>
<dbReference type="Gene3D" id="3.40.50.2000">
    <property type="entry name" value="Glycogen Phosphorylase B"/>
    <property type="match status" value="1"/>
</dbReference>
<dbReference type="GO" id="GO:0016758">
    <property type="term" value="F:hexosyltransferase activity"/>
    <property type="evidence" value="ECO:0007669"/>
    <property type="project" value="InterPro"/>
</dbReference>
<dbReference type="Pfam" id="PF06925">
    <property type="entry name" value="MGDG_synth"/>
    <property type="match status" value="1"/>
</dbReference>
<evidence type="ECO:0000256" key="3">
    <source>
        <dbReference type="ARBA" id="ARBA00022679"/>
    </source>
</evidence>
<organism evidence="5 6">
    <name type="scientific">Diplocloster agilis</name>
    <dbReference type="NCBI Taxonomy" id="2850323"/>
    <lineage>
        <taxon>Bacteria</taxon>
        <taxon>Bacillati</taxon>
        <taxon>Bacillota</taxon>
        <taxon>Clostridia</taxon>
        <taxon>Lachnospirales</taxon>
        <taxon>Lachnospiraceae</taxon>
        <taxon>Diplocloster</taxon>
    </lineage>
</organism>
<dbReference type="Proteomes" id="UP000712157">
    <property type="component" value="Unassembled WGS sequence"/>
</dbReference>
<dbReference type="SUPFAM" id="SSF53756">
    <property type="entry name" value="UDP-Glycosyltransferase/glycogen phosphorylase"/>
    <property type="match status" value="1"/>
</dbReference>
<dbReference type="EMBL" id="JAHQCW010000006">
    <property type="protein sequence ID" value="MBU9736051.1"/>
    <property type="molecule type" value="Genomic_DNA"/>
</dbReference>
<reference evidence="5" key="1">
    <citation type="submission" date="2021-06" db="EMBL/GenBank/DDBJ databases">
        <title>Description of novel taxa of the family Lachnospiraceae.</title>
        <authorList>
            <person name="Chaplin A.V."/>
            <person name="Sokolova S.R."/>
            <person name="Pikina A.P."/>
            <person name="Korzhanova M."/>
            <person name="Belova V."/>
            <person name="Korostin D."/>
            <person name="Efimov B.A."/>
        </authorList>
    </citation>
    <scope>NUCLEOTIDE SEQUENCE</scope>
    <source>
        <strain evidence="5">ASD5720</strain>
    </source>
</reference>
<dbReference type="InterPro" id="IPR050519">
    <property type="entry name" value="Glycosyltransf_28_UgtP"/>
</dbReference>
<dbReference type="PANTHER" id="PTHR43025:SF3">
    <property type="entry name" value="MONOGALACTOSYLDIACYLGLYCEROL SYNTHASE 1, CHLOROPLASTIC"/>
    <property type="match status" value="1"/>
</dbReference>
<dbReference type="InterPro" id="IPR009695">
    <property type="entry name" value="Diacylglyc_glucosyltr_N"/>
</dbReference>
<evidence type="ECO:0000313" key="5">
    <source>
        <dbReference type="EMBL" id="MBU9736051.1"/>
    </source>
</evidence>